<accession>A0ABV6TG41</accession>
<name>A0ABV6TG41_9ACTN</name>
<dbReference type="Proteomes" id="UP001589887">
    <property type="component" value="Unassembled WGS sequence"/>
</dbReference>
<gene>
    <name evidence="1" type="ORF">ACFH04_13750</name>
</gene>
<protein>
    <recommendedName>
        <fullName evidence="3">Resolvase/invertase-type recombinase catalytic domain-containing protein</fullName>
    </recommendedName>
</protein>
<dbReference type="RefSeq" id="WP_394319229.1">
    <property type="nucleotide sequence ID" value="NZ_JBHMQV010000009.1"/>
</dbReference>
<proteinExistence type="predicted"/>
<sequence length="107" mass="11851">MRPQPAACCTRGGKTATKYHTVRFVFVPALCEELDLLASENRWPGRPWKPGPFVEAVPAIAAAKPIRIGYARCSTAHLELQSQLDALEPVCKRIISEKISTHVKTRP</sequence>
<keyword evidence="2" id="KW-1185">Reference proteome</keyword>
<evidence type="ECO:0008006" key="3">
    <source>
        <dbReference type="Google" id="ProtNLM"/>
    </source>
</evidence>
<organism evidence="1 2">
    <name type="scientific">Streptomyces noboritoensis</name>
    <dbReference type="NCBI Taxonomy" id="67337"/>
    <lineage>
        <taxon>Bacteria</taxon>
        <taxon>Bacillati</taxon>
        <taxon>Actinomycetota</taxon>
        <taxon>Actinomycetes</taxon>
        <taxon>Kitasatosporales</taxon>
        <taxon>Streptomycetaceae</taxon>
        <taxon>Streptomyces</taxon>
    </lineage>
</organism>
<dbReference type="EMBL" id="JBHMQV010000009">
    <property type="protein sequence ID" value="MFC0844764.1"/>
    <property type="molecule type" value="Genomic_DNA"/>
</dbReference>
<evidence type="ECO:0000313" key="2">
    <source>
        <dbReference type="Proteomes" id="UP001589887"/>
    </source>
</evidence>
<reference evidence="1 2" key="1">
    <citation type="submission" date="2024-09" db="EMBL/GenBank/DDBJ databases">
        <authorList>
            <person name="Sun Q."/>
            <person name="Mori K."/>
        </authorList>
    </citation>
    <scope>NUCLEOTIDE SEQUENCE [LARGE SCALE GENOMIC DNA]</scope>
    <source>
        <strain evidence="1 2">JCM 4557</strain>
    </source>
</reference>
<evidence type="ECO:0000313" key="1">
    <source>
        <dbReference type="EMBL" id="MFC0844764.1"/>
    </source>
</evidence>
<comment type="caution">
    <text evidence="1">The sequence shown here is derived from an EMBL/GenBank/DDBJ whole genome shotgun (WGS) entry which is preliminary data.</text>
</comment>